<organism evidence="4 5">
    <name type="scientific">Pandoravirus dulcis</name>
    <dbReference type="NCBI Taxonomy" id="1349409"/>
    <lineage>
        <taxon>Viruses</taxon>
        <taxon>Pandoravirus</taxon>
    </lineage>
</organism>
<sequence>MYKQLLVPQRERHDNANNGDNMAIEPEMPTDDDRASEQSSRTRGTDHVLTLDVGGTIVRTNARTLLSHGCSAALARDIEEQRANGPGVHPIFIDCDPKDFMLMLNFFRYGPAYIDADTLAKIGRVMAYLGMTSCVRRAMSHSVPPAEPMACHAVVPRLCDDECARVHTEMQQLLSFILAVDYDKARRAVERYADLDALLYPRSADGTRHLTEDDMSHAHAEIDRLAQFIVDGEVHTTPVDEETKAWATRRYRHIEALLAESLPASTQTAAQGRPKTGRSVLALPPRQQTALFIGVLFLVPVIVSAVIGSQRTAHYRC</sequence>
<accession>S4VRA1</accession>
<reference evidence="4 5" key="1">
    <citation type="journal article" date="2013" name="Science">
        <title>Pandoraviruses: amoeba viruses with genomes up to 2.5 Mb reaching that of parasitic eukaryotes.</title>
        <authorList>
            <person name="Philippe N."/>
            <person name="Legendre M."/>
            <person name="Doutre G."/>
            <person name="Coute Y."/>
            <person name="Poirot O."/>
            <person name="Lescot M."/>
            <person name="Arslan D."/>
            <person name="Seltzer V."/>
            <person name="Bertaux L."/>
            <person name="Bruley C."/>
            <person name="Garin J."/>
            <person name="Claverie J.M."/>
            <person name="Abergel C."/>
        </authorList>
    </citation>
    <scope>NUCLEOTIDE SEQUENCE [LARGE SCALE GENOMIC DNA]</scope>
    <source>
        <strain evidence="4">Melbourne</strain>
    </source>
</reference>
<name>S4VRA1_9VIRU</name>
<dbReference type="GO" id="GO:0051260">
    <property type="term" value="P:protein homooligomerization"/>
    <property type="evidence" value="ECO:0007669"/>
    <property type="project" value="InterPro"/>
</dbReference>
<protein>
    <submittedName>
        <fullName evidence="4">BTB domain containing protein</fullName>
    </submittedName>
</protein>
<dbReference type="RefSeq" id="YP_008319481.1">
    <property type="nucleotide sequence ID" value="NC_021858.1"/>
</dbReference>
<dbReference type="SUPFAM" id="SSF54695">
    <property type="entry name" value="POZ domain"/>
    <property type="match status" value="1"/>
</dbReference>
<proteinExistence type="predicted"/>
<dbReference type="Proteomes" id="UP000201566">
    <property type="component" value="Segment"/>
</dbReference>
<keyword evidence="2" id="KW-0812">Transmembrane</keyword>
<dbReference type="InterPro" id="IPR003131">
    <property type="entry name" value="T1-type_BTB"/>
</dbReference>
<evidence type="ECO:0000256" key="2">
    <source>
        <dbReference type="SAM" id="Phobius"/>
    </source>
</evidence>
<keyword evidence="2" id="KW-1133">Transmembrane helix</keyword>
<dbReference type="InterPro" id="IPR011333">
    <property type="entry name" value="SKP1/BTB/POZ_sf"/>
</dbReference>
<dbReference type="EMBL" id="KC977570">
    <property type="protein sequence ID" value="AGO82812.1"/>
    <property type="molecule type" value="Genomic_DNA"/>
</dbReference>
<dbReference type="Gene3D" id="3.30.710.10">
    <property type="entry name" value="Potassium Channel Kv1.1, Chain A"/>
    <property type="match status" value="1"/>
</dbReference>
<evidence type="ECO:0000259" key="3">
    <source>
        <dbReference type="Pfam" id="PF02214"/>
    </source>
</evidence>
<dbReference type="KEGG" id="vg:16511828"/>
<dbReference type="GeneID" id="16511828"/>
<gene>
    <name evidence="4" type="ORF">pdul_cds_665</name>
</gene>
<evidence type="ECO:0000256" key="1">
    <source>
        <dbReference type="SAM" id="MobiDB-lite"/>
    </source>
</evidence>
<dbReference type="Pfam" id="PF02214">
    <property type="entry name" value="BTB_2"/>
    <property type="match status" value="1"/>
</dbReference>
<feature type="domain" description="Potassium channel tetramerisation-type BTB" evidence="3">
    <location>
        <begin position="50"/>
        <end position="112"/>
    </location>
</feature>
<evidence type="ECO:0000313" key="5">
    <source>
        <dbReference type="Proteomes" id="UP000201566"/>
    </source>
</evidence>
<feature type="transmembrane region" description="Helical" evidence="2">
    <location>
        <begin position="289"/>
        <end position="308"/>
    </location>
</feature>
<feature type="region of interest" description="Disordered" evidence="1">
    <location>
        <begin position="1"/>
        <end position="44"/>
    </location>
</feature>
<keyword evidence="2" id="KW-0472">Membrane</keyword>
<evidence type="ECO:0000313" key="4">
    <source>
        <dbReference type="EMBL" id="AGO82812.1"/>
    </source>
</evidence>